<sequence>MEGCSSQHCKIGNIKLVHGNHRLCEECLGEYFEKYNTIECKECKNSAFSLMQNYYLCECEFSVEKYYLKTCRNHIYCNHCIQYSNFIDKCEFCEATFNKKKICMHHFDIIDNCLSIANPACSNYFSHTYCEKALIQINEEFDSLQSQCHWCKLLYTAVEIPFNICALCKINSIEDTQQTYCESHRHCNKCIASLALKYFQVFLDIQDCSSCKRHFKNSYNVGGSRKNIMSQEMTEKWCDECNQKSQNLILNPSCLKNHSYCDKCFKNYKNKIKIEGKKCEKCLIYYSAVKEHMCHLCKKAGFNLIAFSTCQKHLFCLKCFKILLSNFQKYDIQCSACSVYLKNESMTNKNINKCFGCNQVNQAYINPSCDIYHEYCEKCIKKYIHSCFECESCKTFNSERILQLCDLCKATDLSGSRVAGCQSHSYCIYCIDILNKDNYNLYSFKDHCNLCENYFKNSIPIAEENLDSHILTDIFCFSCACRLTEKILVLNTECIFNHIYCLNCYEKLETLGFKCTSCSHILNDCQKYYCYLCRIKVSRGKVTICKDHDYCDSCKKMLELKPFPVYTKIKNCENCNRYFFGKLKDKNTLSPPFNGGNNKNQQTKKNTVKNKSYQMNKKSIEEDKNCYENPIQKVENTINPDKNQGVLSLNTNLNSSMFQDSFGVCKFCRALGKLMECQHPFCYSCFSQSFRIMFNNFLKALRQGIYQINHENQIIKCIYDNCNSRYCIPFNSFKEIAIEDMKSNNLYVEGILDYYSLHFEGFPLSFYHCNCMGEVFFGIYPGDPIICHYCKINYNPDSYYYLSN</sequence>
<accession>A0A1R2BJK5</accession>
<name>A0A1R2BJK5_9CILI</name>
<evidence type="ECO:0000259" key="1">
    <source>
        <dbReference type="SMART" id="SM00184"/>
    </source>
</evidence>
<feature type="domain" description="RING-type" evidence="1">
    <location>
        <begin position="354"/>
        <end position="390"/>
    </location>
</feature>
<feature type="domain" description="RING-type" evidence="1">
    <location>
        <begin position="294"/>
        <end position="337"/>
    </location>
</feature>
<evidence type="ECO:0000313" key="3">
    <source>
        <dbReference type="Proteomes" id="UP000187209"/>
    </source>
</evidence>
<proteinExistence type="predicted"/>
<feature type="domain" description="RING-type" evidence="1">
    <location>
        <begin position="665"/>
        <end position="720"/>
    </location>
</feature>
<protein>
    <recommendedName>
        <fullName evidence="1">RING-type domain-containing protein</fullName>
    </recommendedName>
</protein>
<dbReference type="EMBL" id="MPUH01000602">
    <property type="protein sequence ID" value="OMJ76950.1"/>
    <property type="molecule type" value="Genomic_DNA"/>
</dbReference>
<keyword evidence="3" id="KW-1185">Reference proteome</keyword>
<dbReference type="SMART" id="SM00184">
    <property type="entry name" value="RING"/>
    <property type="match status" value="5"/>
</dbReference>
<organism evidence="2 3">
    <name type="scientific">Stentor coeruleus</name>
    <dbReference type="NCBI Taxonomy" id="5963"/>
    <lineage>
        <taxon>Eukaryota</taxon>
        <taxon>Sar</taxon>
        <taxon>Alveolata</taxon>
        <taxon>Ciliophora</taxon>
        <taxon>Postciliodesmatophora</taxon>
        <taxon>Heterotrichea</taxon>
        <taxon>Heterotrichida</taxon>
        <taxon>Stentoridae</taxon>
        <taxon>Stentor</taxon>
    </lineage>
</organism>
<feature type="domain" description="RING-type" evidence="1">
    <location>
        <begin position="6"/>
        <end position="43"/>
    </location>
</feature>
<evidence type="ECO:0000313" key="2">
    <source>
        <dbReference type="EMBL" id="OMJ76950.1"/>
    </source>
</evidence>
<gene>
    <name evidence="2" type="ORF">SteCoe_23577</name>
</gene>
<dbReference type="Proteomes" id="UP000187209">
    <property type="component" value="Unassembled WGS sequence"/>
</dbReference>
<dbReference type="AlphaFoldDB" id="A0A1R2BJK5"/>
<feature type="domain" description="RING-type" evidence="1">
    <location>
        <begin position="405"/>
        <end position="451"/>
    </location>
</feature>
<dbReference type="InterPro" id="IPR001841">
    <property type="entry name" value="Znf_RING"/>
</dbReference>
<comment type="caution">
    <text evidence="2">The sequence shown here is derived from an EMBL/GenBank/DDBJ whole genome shotgun (WGS) entry which is preliminary data.</text>
</comment>
<reference evidence="2 3" key="1">
    <citation type="submission" date="2016-11" db="EMBL/GenBank/DDBJ databases">
        <title>The macronuclear genome of Stentor coeruleus: a giant cell with tiny introns.</title>
        <authorList>
            <person name="Slabodnick M."/>
            <person name="Ruby J.G."/>
            <person name="Reiff S.B."/>
            <person name="Swart E.C."/>
            <person name="Gosai S."/>
            <person name="Prabakaran S."/>
            <person name="Witkowska E."/>
            <person name="Larue G.E."/>
            <person name="Fisher S."/>
            <person name="Freeman R.M."/>
            <person name="Gunawardena J."/>
            <person name="Chu W."/>
            <person name="Stover N.A."/>
            <person name="Gregory B.D."/>
            <person name="Nowacki M."/>
            <person name="Derisi J."/>
            <person name="Roy S.W."/>
            <person name="Marshall W.F."/>
            <person name="Sood P."/>
        </authorList>
    </citation>
    <scope>NUCLEOTIDE SEQUENCE [LARGE SCALE GENOMIC DNA]</scope>
    <source>
        <strain evidence="2">WM001</strain>
    </source>
</reference>